<evidence type="ECO:0000256" key="4">
    <source>
        <dbReference type="ARBA" id="ARBA00011738"/>
    </source>
</evidence>
<evidence type="ECO:0000256" key="7">
    <source>
        <dbReference type="ARBA" id="ARBA00022898"/>
    </source>
</evidence>
<comment type="function">
    <text evidence="10">Catalyzes the decarboxylative condensation of pimeloyl-[acyl-carrier protein] and L-alanine to produce 8-amino-7-oxononanoate (AON), [acyl-carrier protein], and carbon dioxide.</text>
</comment>
<feature type="domain" description="Aminotransferase class I/classII large" evidence="11">
    <location>
        <begin position="1"/>
        <end position="336"/>
    </location>
</feature>
<dbReference type="EMBL" id="DQWS01000070">
    <property type="protein sequence ID" value="HDD52795.1"/>
    <property type="molecule type" value="Genomic_DNA"/>
</dbReference>
<feature type="modified residue" description="N6-(pyridoxal phosphate)lysine" evidence="9">
    <location>
        <position position="194"/>
    </location>
</feature>
<evidence type="ECO:0000256" key="8">
    <source>
        <dbReference type="ARBA" id="ARBA00047715"/>
    </source>
</evidence>
<dbReference type="Pfam" id="PF00155">
    <property type="entry name" value="Aminotran_1_2"/>
    <property type="match status" value="1"/>
</dbReference>
<comment type="similarity">
    <text evidence="3 10">Belongs to the class-II pyridoxal-phosphate-dependent aminotransferase family. BioF subfamily.</text>
</comment>
<dbReference type="FunFam" id="3.40.640.10:FF:000006">
    <property type="entry name" value="5-aminolevulinate synthase, mitochondrial"/>
    <property type="match status" value="1"/>
</dbReference>
<dbReference type="PANTHER" id="PTHR13693">
    <property type="entry name" value="CLASS II AMINOTRANSFERASE/8-AMINO-7-OXONONANOATE SYNTHASE"/>
    <property type="match status" value="1"/>
</dbReference>
<dbReference type="SUPFAM" id="SSF53383">
    <property type="entry name" value="PLP-dependent transferases"/>
    <property type="match status" value="1"/>
</dbReference>
<evidence type="ECO:0000256" key="6">
    <source>
        <dbReference type="ARBA" id="ARBA00022756"/>
    </source>
</evidence>
<feature type="non-terminal residue" evidence="12">
    <location>
        <position position="1"/>
    </location>
</feature>
<keyword evidence="6" id="KW-0093">Biotin biosynthesis</keyword>
<comment type="catalytic activity">
    <reaction evidence="8 10">
        <text>6-carboxyhexanoyl-[ACP] + L-alanine + H(+) = (8S)-8-amino-7-oxononanoate + holo-[ACP] + CO2</text>
        <dbReference type="Rhea" id="RHEA:42288"/>
        <dbReference type="Rhea" id="RHEA-COMP:9685"/>
        <dbReference type="Rhea" id="RHEA-COMP:9955"/>
        <dbReference type="ChEBI" id="CHEBI:15378"/>
        <dbReference type="ChEBI" id="CHEBI:16526"/>
        <dbReference type="ChEBI" id="CHEBI:57972"/>
        <dbReference type="ChEBI" id="CHEBI:64479"/>
        <dbReference type="ChEBI" id="CHEBI:78846"/>
        <dbReference type="ChEBI" id="CHEBI:149468"/>
        <dbReference type="EC" id="2.3.1.47"/>
    </reaction>
</comment>
<reference evidence="12" key="1">
    <citation type="journal article" date="2020" name="mSystems">
        <title>Genome- and Community-Level Interaction Insights into Carbon Utilization and Element Cycling Functions of Hydrothermarchaeota in Hydrothermal Sediment.</title>
        <authorList>
            <person name="Zhou Z."/>
            <person name="Liu Y."/>
            <person name="Xu W."/>
            <person name="Pan J."/>
            <person name="Luo Z.H."/>
            <person name="Li M."/>
        </authorList>
    </citation>
    <scope>NUCLEOTIDE SEQUENCE [LARGE SCALE GENOMIC DNA]</scope>
    <source>
        <strain evidence="12">HyVt-115</strain>
    </source>
</reference>
<sequence length="346" mass="37503">CSNNYLGLADHPRLLRAAKEAIDRYGTSAVASRLVSGTMTLHEELEAALARFKGTQAALVFNCGYMANVGIVSSLLGPEDVVFSDELNHASIIDGCRLSRARVVVFPHKDMNALEALLKREKGRRRMIVVDGVFSMDGDIAPLPDMVELAEDYGALLMVDEAHGTGVLGERGAGTVEHFGLTDRVPIQMGTLGKALGGFGAYVAGSDVLREYLINRARSFIFTTALPPADMAVALEAVRMVWEEPQRRRRLHQNVVYLVDGLKSLGFQVTNQGTAIIPVIIGPEDKTMDMSTKLLEYGVFVAGIRPPTVPPGTSRLRVTVMATHAQEDLDKALEAFERAGKEVGVI</sequence>
<comment type="subunit">
    <text evidence="4 10">Homodimer.</text>
</comment>
<evidence type="ECO:0000259" key="11">
    <source>
        <dbReference type="Pfam" id="PF00155"/>
    </source>
</evidence>
<dbReference type="UniPathway" id="UPA00078"/>
<dbReference type="InterPro" id="IPR004723">
    <property type="entry name" value="AONS_Archaea/Proteobacteria"/>
</dbReference>
<dbReference type="InterPro" id="IPR050087">
    <property type="entry name" value="AON_synthase_class-II"/>
</dbReference>
<dbReference type="Gene3D" id="3.40.640.10">
    <property type="entry name" value="Type I PLP-dependent aspartate aminotransferase-like (Major domain)"/>
    <property type="match status" value="1"/>
</dbReference>
<gene>
    <name evidence="12" type="primary">bioF</name>
    <name evidence="12" type="ORF">ENF32_01835</name>
</gene>
<dbReference type="Gene3D" id="3.90.1150.10">
    <property type="entry name" value="Aspartate Aminotransferase, domain 1"/>
    <property type="match status" value="1"/>
</dbReference>
<evidence type="ECO:0000256" key="2">
    <source>
        <dbReference type="ARBA" id="ARBA00004746"/>
    </source>
</evidence>
<dbReference type="GO" id="GO:0030170">
    <property type="term" value="F:pyridoxal phosphate binding"/>
    <property type="evidence" value="ECO:0007669"/>
    <property type="project" value="InterPro"/>
</dbReference>
<dbReference type="GO" id="GO:0008710">
    <property type="term" value="F:8-amino-7-oxononanoate synthase activity"/>
    <property type="evidence" value="ECO:0007669"/>
    <property type="project" value="UniProtKB-UniRule"/>
</dbReference>
<keyword evidence="7 9" id="KW-0663">Pyridoxal phosphate</keyword>
<proteinExistence type="inferred from homology"/>
<evidence type="ECO:0000313" key="12">
    <source>
        <dbReference type="EMBL" id="HDD52795.1"/>
    </source>
</evidence>
<evidence type="ECO:0000256" key="3">
    <source>
        <dbReference type="ARBA" id="ARBA00010008"/>
    </source>
</evidence>
<comment type="pathway">
    <text evidence="2 10">Cofactor biosynthesis; biotin biosynthesis.</text>
</comment>
<dbReference type="NCBIfam" id="TIGR00858">
    <property type="entry name" value="bioF"/>
    <property type="match status" value="1"/>
</dbReference>
<protein>
    <recommendedName>
        <fullName evidence="10">8-amino-7-ketopelargonate synthase</fullName>
        <ecNumber evidence="10">2.3.1.47</ecNumber>
    </recommendedName>
</protein>
<evidence type="ECO:0000256" key="5">
    <source>
        <dbReference type="ARBA" id="ARBA00022679"/>
    </source>
</evidence>
<dbReference type="InterPro" id="IPR001917">
    <property type="entry name" value="Aminotrans_II_pyridoxalP_BS"/>
</dbReference>
<dbReference type="AlphaFoldDB" id="A0A7C0Y5H8"/>
<dbReference type="CDD" id="cd06454">
    <property type="entry name" value="KBL_like"/>
    <property type="match status" value="1"/>
</dbReference>
<dbReference type="PANTHER" id="PTHR13693:SF100">
    <property type="entry name" value="8-AMINO-7-OXONONANOATE SYNTHASE"/>
    <property type="match status" value="1"/>
</dbReference>
<name>A0A7C0Y5H8_9BACT</name>
<dbReference type="InterPro" id="IPR015421">
    <property type="entry name" value="PyrdxlP-dep_Trfase_major"/>
</dbReference>
<dbReference type="InterPro" id="IPR004839">
    <property type="entry name" value="Aminotransferase_I/II_large"/>
</dbReference>
<dbReference type="Proteomes" id="UP000885690">
    <property type="component" value="Unassembled WGS sequence"/>
</dbReference>
<evidence type="ECO:0000256" key="9">
    <source>
        <dbReference type="PIRSR" id="PIRSR604723-51"/>
    </source>
</evidence>
<organism evidence="12">
    <name type="scientific">Thermosulfidibacter takaii</name>
    <dbReference type="NCBI Taxonomy" id="412593"/>
    <lineage>
        <taxon>Bacteria</taxon>
        <taxon>Pseudomonadati</taxon>
        <taxon>Thermosulfidibacterota</taxon>
        <taxon>Thermosulfidibacteria</taxon>
        <taxon>Thermosulfidibacterales</taxon>
        <taxon>Thermosulfidibacteraceae</taxon>
    </lineage>
</organism>
<dbReference type="PROSITE" id="PS00599">
    <property type="entry name" value="AA_TRANSFER_CLASS_2"/>
    <property type="match status" value="1"/>
</dbReference>
<evidence type="ECO:0000256" key="10">
    <source>
        <dbReference type="RuleBase" id="RU003693"/>
    </source>
</evidence>
<accession>A0A7C0Y5H8</accession>
<keyword evidence="12" id="KW-0012">Acyltransferase</keyword>
<dbReference type="InterPro" id="IPR015422">
    <property type="entry name" value="PyrdxlP-dep_Trfase_small"/>
</dbReference>
<dbReference type="GO" id="GO:0009102">
    <property type="term" value="P:biotin biosynthetic process"/>
    <property type="evidence" value="ECO:0007669"/>
    <property type="project" value="UniProtKB-UniRule"/>
</dbReference>
<keyword evidence="5 10" id="KW-0808">Transferase</keyword>
<comment type="caution">
    <text evidence="12">The sequence shown here is derived from an EMBL/GenBank/DDBJ whole genome shotgun (WGS) entry which is preliminary data.</text>
</comment>
<evidence type="ECO:0000256" key="1">
    <source>
        <dbReference type="ARBA" id="ARBA00001933"/>
    </source>
</evidence>
<dbReference type="InterPro" id="IPR015424">
    <property type="entry name" value="PyrdxlP-dep_Trfase"/>
</dbReference>
<comment type="cofactor">
    <cofactor evidence="1 9 10">
        <name>pyridoxal 5'-phosphate</name>
        <dbReference type="ChEBI" id="CHEBI:597326"/>
    </cofactor>
</comment>
<dbReference type="EC" id="2.3.1.47" evidence="10"/>